<dbReference type="InterPro" id="IPR050272">
    <property type="entry name" value="Isochorismatase-like_hydrls"/>
</dbReference>
<evidence type="ECO:0000313" key="3">
    <source>
        <dbReference type="EMBL" id="PPC76824.1"/>
    </source>
</evidence>
<accession>A0A2S5KPQ3</accession>
<reference evidence="3 4" key="1">
    <citation type="submission" date="2018-02" db="EMBL/GenBank/DDBJ databases">
        <title>novel marine gammaproteobacteria from coastal saline agro ecosystem.</title>
        <authorList>
            <person name="Krishnan R."/>
            <person name="Ramesh Kumar N."/>
        </authorList>
    </citation>
    <scope>NUCLEOTIDE SEQUENCE [LARGE SCALE GENOMIC DNA]</scope>
    <source>
        <strain evidence="3 4">228</strain>
    </source>
</reference>
<dbReference type="SUPFAM" id="SSF52499">
    <property type="entry name" value="Isochorismatase-like hydrolases"/>
    <property type="match status" value="1"/>
</dbReference>
<protein>
    <submittedName>
        <fullName evidence="3">Cysteine hydrolase</fullName>
    </submittedName>
</protein>
<dbReference type="GO" id="GO:0016787">
    <property type="term" value="F:hydrolase activity"/>
    <property type="evidence" value="ECO:0007669"/>
    <property type="project" value="UniProtKB-KW"/>
</dbReference>
<evidence type="ECO:0000313" key="4">
    <source>
        <dbReference type="Proteomes" id="UP000238196"/>
    </source>
</evidence>
<keyword evidence="1 3" id="KW-0378">Hydrolase</keyword>
<dbReference type="PANTHER" id="PTHR43540:SF14">
    <property type="entry name" value="ISOCHORISMATASE"/>
    <property type="match status" value="1"/>
</dbReference>
<organism evidence="3 4">
    <name type="scientific">Proteobacteria bacterium 228</name>
    <dbReference type="NCBI Taxonomy" id="2083153"/>
    <lineage>
        <taxon>Bacteria</taxon>
        <taxon>Pseudomonadati</taxon>
        <taxon>Pseudomonadota</taxon>
    </lineage>
</organism>
<dbReference type="InterPro" id="IPR000868">
    <property type="entry name" value="Isochorismatase-like_dom"/>
</dbReference>
<feature type="domain" description="Isochorismatase-like" evidence="2">
    <location>
        <begin position="12"/>
        <end position="153"/>
    </location>
</feature>
<dbReference type="EMBL" id="PRLP01000040">
    <property type="protein sequence ID" value="PPC76824.1"/>
    <property type="molecule type" value="Genomic_DNA"/>
</dbReference>
<gene>
    <name evidence="3" type="ORF">C4K68_13390</name>
</gene>
<dbReference type="OrthoDB" id="1157330at2"/>
<sequence length="196" mass="21032">MPNQISKDSSKSALLIIDMQVGLFDAPQPPYQRERLLSNINQLIAAARLAQAPILEAMHTGPQHSAIPAGSPLWQPVPGLDLDLQQDQLFNKTRPSCFEGTSLAQQLAEQAIDRLIICGMKTQFCIDTTCRSASERGLAVVLAADAHSCPDGELLSAGQIIQHHNQTLAGAFADVQPAASIRFGTPSQPLQCGERA</sequence>
<dbReference type="Gene3D" id="3.40.50.850">
    <property type="entry name" value="Isochorismatase-like"/>
    <property type="match status" value="1"/>
</dbReference>
<proteinExistence type="predicted"/>
<dbReference type="Proteomes" id="UP000238196">
    <property type="component" value="Unassembled WGS sequence"/>
</dbReference>
<dbReference type="PANTHER" id="PTHR43540">
    <property type="entry name" value="PEROXYUREIDOACRYLATE/UREIDOACRYLATE AMIDOHYDROLASE-RELATED"/>
    <property type="match status" value="1"/>
</dbReference>
<evidence type="ECO:0000256" key="1">
    <source>
        <dbReference type="ARBA" id="ARBA00022801"/>
    </source>
</evidence>
<dbReference type="Pfam" id="PF00857">
    <property type="entry name" value="Isochorismatase"/>
    <property type="match status" value="1"/>
</dbReference>
<dbReference type="AlphaFoldDB" id="A0A2S5KPQ3"/>
<name>A0A2S5KPQ3_9PROT</name>
<comment type="caution">
    <text evidence="3">The sequence shown here is derived from an EMBL/GenBank/DDBJ whole genome shotgun (WGS) entry which is preliminary data.</text>
</comment>
<dbReference type="InterPro" id="IPR036380">
    <property type="entry name" value="Isochorismatase-like_sf"/>
</dbReference>
<evidence type="ECO:0000259" key="2">
    <source>
        <dbReference type="Pfam" id="PF00857"/>
    </source>
</evidence>